<feature type="compositionally biased region" description="Basic and acidic residues" evidence="1">
    <location>
        <begin position="147"/>
        <end position="168"/>
    </location>
</feature>
<dbReference type="OrthoDB" id="5587616at2759"/>
<organism evidence="2 3">
    <name type="scientific">Mikania micrantha</name>
    <name type="common">bitter vine</name>
    <dbReference type="NCBI Taxonomy" id="192012"/>
    <lineage>
        <taxon>Eukaryota</taxon>
        <taxon>Viridiplantae</taxon>
        <taxon>Streptophyta</taxon>
        <taxon>Embryophyta</taxon>
        <taxon>Tracheophyta</taxon>
        <taxon>Spermatophyta</taxon>
        <taxon>Magnoliopsida</taxon>
        <taxon>eudicotyledons</taxon>
        <taxon>Gunneridae</taxon>
        <taxon>Pentapetalae</taxon>
        <taxon>asterids</taxon>
        <taxon>campanulids</taxon>
        <taxon>Asterales</taxon>
        <taxon>Asteraceae</taxon>
        <taxon>Asteroideae</taxon>
        <taxon>Heliantheae alliance</taxon>
        <taxon>Eupatorieae</taxon>
        <taxon>Mikania</taxon>
    </lineage>
</organism>
<dbReference type="EMBL" id="SZYD01000002">
    <property type="protein sequence ID" value="KAD7117688.1"/>
    <property type="molecule type" value="Genomic_DNA"/>
</dbReference>
<evidence type="ECO:0000313" key="2">
    <source>
        <dbReference type="EMBL" id="KAD7117688.1"/>
    </source>
</evidence>
<feature type="region of interest" description="Disordered" evidence="1">
    <location>
        <begin position="28"/>
        <end position="60"/>
    </location>
</feature>
<gene>
    <name evidence="2" type="ORF">E3N88_04956</name>
</gene>
<sequence>MAGKRDEPVNSDNQKDCHQILEFKSHKQIHHKGNMVFEDDGDGDQEEDDEASDAKGDESDLDLAWKLLVDERSFVEKQPCDTMEKANILSALAKGALEREDLLSPYEDEKPFEESQAPTHVVFLGDDTRGFAADSVPTLMLSYDQTKAGEHSSAQEESNHMIGKETRNPELSSSHALRQHEESGMADSQLRSGERYGQRRDYRAQHETLWHSFEEEQRRRHMMYKPSPPMYHPTLRIMYQVPPVHPQSPVYQPIPAYVPTPAYPY</sequence>
<dbReference type="Proteomes" id="UP000326396">
    <property type="component" value="Linkage Group LG10"/>
</dbReference>
<reference evidence="2 3" key="1">
    <citation type="submission" date="2019-05" db="EMBL/GenBank/DDBJ databases">
        <title>Mikania micrantha, genome provides insights into the molecular mechanism of rapid growth.</title>
        <authorList>
            <person name="Liu B."/>
        </authorList>
    </citation>
    <scope>NUCLEOTIDE SEQUENCE [LARGE SCALE GENOMIC DNA]</scope>
    <source>
        <strain evidence="2">NLD-2019</strain>
        <tissue evidence="2">Leaf</tissue>
    </source>
</reference>
<comment type="caution">
    <text evidence="2">The sequence shown here is derived from an EMBL/GenBank/DDBJ whole genome shotgun (WGS) entry which is preliminary data.</text>
</comment>
<protein>
    <submittedName>
        <fullName evidence="2">Uncharacterized protein</fullName>
    </submittedName>
</protein>
<feature type="compositionally biased region" description="Acidic residues" evidence="1">
    <location>
        <begin position="37"/>
        <end position="51"/>
    </location>
</feature>
<keyword evidence="3" id="KW-1185">Reference proteome</keyword>
<accession>A0A5N6PY13</accession>
<feature type="region of interest" description="Disordered" evidence="1">
    <location>
        <begin position="146"/>
        <end position="200"/>
    </location>
</feature>
<dbReference type="AlphaFoldDB" id="A0A5N6PY13"/>
<evidence type="ECO:0000256" key="1">
    <source>
        <dbReference type="SAM" id="MobiDB-lite"/>
    </source>
</evidence>
<name>A0A5N6PY13_9ASTR</name>
<evidence type="ECO:0000313" key="3">
    <source>
        <dbReference type="Proteomes" id="UP000326396"/>
    </source>
</evidence>
<proteinExistence type="predicted"/>